<name>A0A0N0U743_9HYME</name>
<gene>
    <name evidence="1" type="ORF">WN51_10359</name>
</gene>
<protein>
    <submittedName>
        <fullName evidence="1">Uncharacterized protein</fullName>
    </submittedName>
</protein>
<accession>A0A0N0U743</accession>
<sequence>MLEELAIAEEEELNNDGDSLDNIQWNDGLTDGIYAQRKPRKTRKGSRPQVFTRLSGPLIAATRLQVYDTSVAVGARVLEAHVVAKCSVISDSHQLNYAFNVVQPECVTCQYSGSDRLLFLKSSIKQEERHFLIPLNTKLEVLQVPQTLREETKRNTARTFDLEQFALSRELDLKDEREFIFRCGESIEELKTSLWRLRVSCVDAVMMDKIMRRLTKLLEHRVDGGKQNDIQELKEDILCA</sequence>
<dbReference type="AlphaFoldDB" id="A0A0N0U743"/>
<organism evidence="1 2">
    <name type="scientific">Melipona quadrifasciata</name>
    <dbReference type="NCBI Taxonomy" id="166423"/>
    <lineage>
        <taxon>Eukaryota</taxon>
        <taxon>Metazoa</taxon>
        <taxon>Ecdysozoa</taxon>
        <taxon>Arthropoda</taxon>
        <taxon>Hexapoda</taxon>
        <taxon>Insecta</taxon>
        <taxon>Pterygota</taxon>
        <taxon>Neoptera</taxon>
        <taxon>Endopterygota</taxon>
        <taxon>Hymenoptera</taxon>
        <taxon>Apocrita</taxon>
        <taxon>Aculeata</taxon>
        <taxon>Apoidea</taxon>
        <taxon>Anthophila</taxon>
        <taxon>Apidae</taxon>
        <taxon>Melipona</taxon>
    </lineage>
</organism>
<dbReference type="Proteomes" id="UP000053105">
    <property type="component" value="Unassembled WGS sequence"/>
</dbReference>
<reference evidence="1 2" key="1">
    <citation type="submission" date="2015-07" db="EMBL/GenBank/DDBJ databases">
        <title>The genome of Melipona quadrifasciata.</title>
        <authorList>
            <person name="Pan H."/>
            <person name="Kapheim K."/>
        </authorList>
    </citation>
    <scope>NUCLEOTIDE SEQUENCE [LARGE SCALE GENOMIC DNA]</scope>
    <source>
        <strain evidence="1">0111107301</strain>
        <tissue evidence="1">Whole body</tissue>
    </source>
</reference>
<evidence type="ECO:0000313" key="2">
    <source>
        <dbReference type="Proteomes" id="UP000053105"/>
    </source>
</evidence>
<dbReference type="EMBL" id="KQ435721">
    <property type="protein sequence ID" value="KOX78551.1"/>
    <property type="molecule type" value="Genomic_DNA"/>
</dbReference>
<proteinExistence type="predicted"/>
<evidence type="ECO:0000313" key="1">
    <source>
        <dbReference type="EMBL" id="KOX78551.1"/>
    </source>
</evidence>
<keyword evidence="2" id="KW-1185">Reference proteome</keyword>